<dbReference type="EMBL" id="GBRH01186971">
    <property type="protein sequence ID" value="JAE10925.1"/>
    <property type="molecule type" value="Transcribed_RNA"/>
</dbReference>
<sequence>MDFSSSYLDLLHLFWLLLLGGYIVWTVVLQSQYMILSTMSLEYWYS</sequence>
<keyword evidence="1" id="KW-1133">Transmembrane helix</keyword>
<dbReference type="AlphaFoldDB" id="A0A0A9FCZ7"/>
<keyword evidence="1" id="KW-0472">Membrane</keyword>
<keyword evidence="1" id="KW-0812">Transmembrane</keyword>
<reference evidence="2" key="2">
    <citation type="journal article" date="2015" name="Data Brief">
        <title>Shoot transcriptome of the giant reed, Arundo donax.</title>
        <authorList>
            <person name="Barrero R.A."/>
            <person name="Guerrero F.D."/>
            <person name="Moolhuijzen P."/>
            <person name="Goolsby J.A."/>
            <person name="Tidwell J."/>
            <person name="Bellgard S.E."/>
            <person name="Bellgard M.I."/>
        </authorList>
    </citation>
    <scope>NUCLEOTIDE SEQUENCE</scope>
    <source>
        <tissue evidence="2">Shoot tissue taken approximately 20 cm above the soil surface</tissue>
    </source>
</reference>
<organism evidence="2">
    <name type="scientific">Arundo donax</name>
    <name type="common">Giant reed</name>
    <name type="synonym">Donax arundinaceus</name>
    <dbReference type="NCBI Taxonomy" id="35708"/>
    <lineage>
        <taxon>Eukaryota</taxon>
        <taxon>Viridiplantae</taxon>
        <taxon>Streptophyta</taxon>
        <taxon>Embryophyta</taxon>
        <taxon>Tracheophyta</taxon>
        <taxon>Spermatophyta</taxon>
        <taxon>Magnoliopsida</taxon>
        <taxon>Liliopsida</taxon>
        <taxon>Poales</taxon>
        <taxon>Poaceae</taxon>
        <taxon>PACMAD clade</taxon>
        <taxon>Arundinoideae</taxon>
        <taxon>Arundineae</taxon>
        <taxon>Arundo</taxon>
    </lineage>
</organism>
<reference evidence="2" key="1">
    <citation type="submission" date="2014-09" db="EMBL/GenBank/DDBJ databases">
        <authorList>
            <person name="Magalhaes I.L.F."/>
            <person name="Oliveira U."/>
            <person name="Santos F.R."/>
            <person name="Vidigal T.H.D.A."/>
            <person name="Brescovit A.D."/>
            <person name="Santos A.J."/>
        </authorList>
    </citation>
    <scope>NUCLEOTIDE SEQUENCE</scope>
    <source>
        <tissue evidence="2">Shoot tissue taken approximately 20 cm above the soil surface</tissue>
    </source>
</reference>
<accession>A0A0A9FCZ7</accession>
<feature type="transmembrane region" description="Helical" evidence="1">
    <location>
        <begin position="12"/>
        <end position="29"/>
    </location>
</feature>
<protein>
    <submittedName>
        <fullName evidence="2">Uncharacterized protein</fullName>
    </submittedName>
</protein>
<evidence type="ECO:0000256" key="1">
    <source>
        <dbReference type="SAM" id="Phobius"/>
    </source>
</evidence>
<evidence type="ECO:0000313" key="2">
    <source>
        <dbReference type="EMBL" id="JAE10925.1"/>
    </source>
</evidence>
<proteinExistence type="predicted"/>
<name>A0A0A9FCZ7_ARUDO</name>